<comment type="caution">
    <text evidence="3">The sequence shown here is derived from an EMBL/GenBank/DDBJ whole genome shotgun (WGS) entry which is preliminary data.</text>
</comment>
<keyword evidence="4" id="KW-1185">Reference proteome</keyword>
<protein>
    <recommendedName>
        <fullName evidence="2">CARDB domain-containing protein</fullName>
    </recommendedName>
</protein>
<dbReference type="Pfam" id="PF13585">
    <property type="entry name" value="CHU_C"/>
    <property type="match status" value="1"/>
</dbReference>
<reference evidence="3 4" key="1">
    <citation type="submission" date="2018-10" db="EMBL/GenBank/DDBJ databases">
        <title>Dokdonia luteus sp. nov., isolated from sea water.</title>
        <authorList>
            <person name="Zhou L.Y."/>
            <person name="Du Z.J."/>
        </authorList>
    </citation>
    <scope>NUCLEOTIDE SEQUENCE [LARGE SCALE GENOMIC DNA]</scope>
    <source>
        <strain evidence="3 4">SH27</strain>
    </source>
</reference>
<dbReference type="InterPro" id="IPR011635">
    <property type="entry name" value="CARDB"/>
</dbReference>
<dbReference type="InterPro" id="IPR026341">
    <property type="entry name" value="T9SS_type_B"/>
</dbReference>
<dbReference type="RefSeq" id="WP_121917054.1">
    <property type="nucleotide sequence ID" value="NZ_REFV01000006.1"/>
</dbReference>
<dbReference type="NCBIfam" id="TIGR04131">
    <property type="entry name" value="Bac_Flav_CTERM"/>
    <property type="match status" value="1"/>
</dbReference>
<accession>A0A3M0GQ73</accession>
<proteinExistence type="predicted"/>
<feature type="domain" description="CARDB" evidence="2">
    <location>
        <begin position="311"/>
        <end position="401"/>
    </location>
</feature>
<dbReference type="Proteomes" id="UP000281985">
    <property type="component" value="Unassembled WGS sequence"/>
</dbReference>
<evidence type="ECO:0000313" key="4">
    <source>
        <dbReference type="Proteomes" id="UP000281985"/>
    </source>
</evidence>
<feature type="chain" id="PRO_5018214462" description="CARDB domain-containing protein" evidence="1">
    <location>
        <begin position="21"/>
        <end position="987"/>
    </location>
</feature>
<evidence type="ECO:0000259" key="2">
    <source>
        <dbReference type="Pfam" id="PF07705"/>
    </source>
</evidence>
<dbReference type="AlphaFoldDB" id="A0A3M0GQ73"/>
<gene>
    <name evidence="3" type="ORF">EAX61_07460</name>
</gene>
<dbReference type="OrthoDB" id="1140688at2"/>
<evidence type="ECO:0000256" key="1">
    <source>
        <dbReference type="SAM" id="SignalP"/>
    </source>
</evidence>
<dbReference type="Pfam" id="PF07705">
    <property type="entry name" value="CARDB"/>
    <property type="match status" value="1"/>
</dbReference>
<keyword evidence="1" id="KW-0732">Signal</keyword>
<name>A0A3M0GQ73_9FLAO</name>
<feature type="signal peptide" evidence="1">
    <location>
        <begin position="1"/>
        <end position="20"/>
    </location>
</feature>
<organism evidence="3 4">
    <name type="scientific">Dokdonia sinensis</name>
    <dbReference type="NCBI Taxonomy" id="2479847"/>
    <lineage>
        <taxon>Bacteria</taxon>
        <taxon>Pseudomonadati</taxon>
        <taxon>Bacteroidota</taxon>
        <taxon>Flavobacteriia</taxon>
        <taxon>Flavobacteriales</taxon>
        <taxon>Flavobacteriaceae</taxon>
        <taxon>Dokdonia</taxon>
    </lineage>
</organism>
<evidence type="ECO:0000313" key="3">
    <source>
        <dbReference type="EMBL" id="RMB59416.1"/>
    </source>
</evidence>
<dbReference type="EMBL" id="REFV01000006">
    <property type="protein sequence ID" value="RMB59416.1"/>
    <property type="molecule type" value="Genomic_DNA"/>
</dbReference>
<sequence length="987" mass="108834">MNKNYFLLLVIATLSLYVNAQEISPLVTFNGNFDYKAFGNTMNLQENGGGGACDILAESAATFELEDDQFVQAAYLYWAGTGTGDFDVALNGIPITASRTFEDSIDENRVFFAAFYDVTEILQNQGPGDYTLSELDVSDQIPAYCPSGTNFAGWAITVIFRDFDLPLNQVNVFDGLQSVSSTVNTLEIELENLNVIDNEDAKIGFIAWEGDAGLAVNETLSINGNLLSNAPLNPENNQFNGTNSFTGANDLYNMDIDFYDIEDNINIGDMSATIQLTSGQDFVMINNIITVLNSTLPDALIALDNATVECQARDVFVTYTVSNEGTEALPANTPIAFYANEILVGNATTTAVIGIGENLTGTATIVIPTSIPDEFDLIAVVDDTGNGTGIVNETNEDNNESEPLEVNFNSVFIAAPPQDFIVCDDASNDGVEIFDFTSNATLAIGDQTNVTLTYHFTQEDADNGVNPINNPEAFENSENPQDIFIRLELYADTSCFASVPFMLEVIPLPIIEALDNTEVCDDESNDGVAIFDLTFQNETILNGQSEVIITFHLSEEDALSGENPIADPETYENIASPQIIYVRLTSRRLEGCIAVSSFTIEVDDIAVVQNSLEDLIRCDGLENDGVDTFDLSINEALATGNQTDVVVTFHISQEDANAGIDAVLNPSDFTNTSNPQTIFLRIVQDEDNVCFSTDSFLLKIFEQPIIPVLNNQRVCDDISNDGVSQFDLTLQESEVLNNQEEFVISYHLLTNEALTGDNPINTDEIYTNITNPQEIFVRLENPLDRDCFDVKSFMLFVDATAPTITLPDIVQCNEGFERSIFDLSENIDDLNLDAQEFVEGYYFNALDALNQENPIENPFNYTNTTSPETVFIRIDDDNPDTCYRLAKFDISIENCPPFVPDGFSPNNDGVNDTFEITGIQNVFDYRLFIYSRLGNLIFEGSMDDGFWDGTPNKGFGGSELPTGTYFYVLKLYTDDYDDITGWVYLNR</sequence>